<dbReference type="PANTHER" id="PTHR43236">
    <property type="entry name" value="ANTITOXIN HIGA1"/>
    <property type="match status" value="1"/>
</dbReference>
<dbReference type="EMBL" id="JAPJZH010000026">
    <property type="protein sequence ID" value="MDA4848618.1"/>
    <property type="molecule type" value="Genomic_DNA"/>
</dbReference>
<dbReference type="Pfam" id="PF06114">
    <property type="entry name" value="Peptidase_M78"/>
    <property type="match status" value="1"/>
</dbReference>
<dbReference type="InterPro" id="IPR010359">
    <property type="entry name" value="IrrE_HExxH"/>
</dbReference>
<comment type="caution">
    <text evidence="2">The sequence shown here is derived from an EMBL/GenBank/DDBJ whole genome shotgun (WGS) entry which is preliminary data.</text>
</comment>
<sequence length="187" mass="20924">MRRGFKSQAEKLALKQRADIGLSANDALDPRHFLRSIGIIVWTPTDIPNVDTEHLRQLTVVDPDSWSGITIREGGKTAIIVNATHPITRQANTLMHEWAHIELRHKPSRADRSAGGLLLLSDYPPELEEEADWLAGCILAPRDGLLFHCGKGLEPGEVAQHYGISTQLANWRIGKTGIKHQLNFRQY</sequence>
<dbReference type="Proteomes" id="UP001148313">
    <property type="component" value="Unassembled WGS sequence"/>
</dbReference>
<accession>A0ABT4VX84</accession>
<feature type="domain" description="IrrE N-terminal-like" evidence="1">
    <location>
        <begin position="78"/>
        <end position="172"/>
    </location>
</feature>
<dbReference type="InterPro" id="IPR052345">
    <property type="entry name" value="Rad_response_metalloprotease"/>
</dbReference>
<proteinExistence type="predicted"/>
<reference evidence="2" key="1">
    <citation type="submission" date="2022-11" db="EMBL/GenBank/DDBJ databases">
        <title>Hoeflea poritis sp. nov., isolated from scleractinian coral Porites lutea.</title>
        <authorList>
            <person name="Zhang G."/>
            <person name="Wei Q."/>
            <person name="Cai L."/>
        </authorList>
    </citation>
    <scope>NUCLEOTIDE SEQUENCE</scope>
    <source>
        <strain evidence="2">E7-10</strain>
    </source>
</reference>
<organism evidence="2 3">
    <name type="scientific">Hoeflea poritis</name>
    <dbReference type="NCBI Taxonomy" id="2993659"/>
    <lineage>
        <taxon>Bacteria</taxon>
        <taxon>Pseudomonadati</taxon>
        <taxon>Pseudomonadota</taxon>
        <taxon>Alphaproteobacteria</taxon>
        <taxon>Hyphomicrobiales</taxon>
        <taxon>Rhizobiaceae</taxon>
        <taxon>Hoeflea</taxon>
    </lineage>
</organism>
<evidence type="ECO:0000313" key="3">
    <source>
        <dbReference type="Proteomes" id="UP001148313"/>
    </source>
</evidence>
<gene>
    <name evidence="2" type="ORF">OOZ53_24895</name>
</gene>
<protein>
    <submittedName>
        <fullName evidence="2">ImmA/IrrE family metallo-endopeptidase</fullName>
    </submittedName>
</protein>
<evidence type="ECO:0000259" key="1">
    <source>
        <dbReference type="Pfam" id="PF06114"/>
    </source>
</evidence>
<name>A0ABT4VX84_9HYPH</name>
<dbReference type="Gene3D" id="1.10.10.2910">
    <property type="match status" value="1"/>
</dbReference>
<dbReference type="PANTHER" id="PTHR43236:SF1">
    <property type="entry name" value="BLL7220 PROTEIN"/>
    <property type="match status" value="1"/>
</dbReference>
<dbReference type="RefSeq" id="WP_271092493.1">
    <property type="nucleotide sequence ID" value="NZ_JAPJZH010000026.1"/>
</dbReference>
<evidence type="ECO:0000313" key="2">
    <source>
        <dbReference type="EMBL" id="MDA4848618.1"/>
    </source>
</evidence>
<keyword evidence="3" id="KW-1185">Reference proteome</keyword>